<proteinExistence type="predicted"/>
<keyword evidence="1" id="KW-1133">Transmembrane helix</keyword>
<evidence type="ECO:0000259" key="2">
    <source>
        <dbReference type="Pfam" id="PF12158"/>
    </source>
</evidence>
<protein>
    <submittedName>
        <fullName evidence="3">DUF3592 domain-containing protein</fullName>
    </submittedName>
</protein>
<organism evidence="3 4">
    <name type="scientific">Qipengyuania aurantiaca</name>
    <dbReference type="NCBI Taxonomy" id="2867233"/>
    <lineage>
        <taxon>Bacteria</taxon>
        <taxon>Pseudomonadati</taxon>
        <taxon>Pseudomonadota</taxon>
        <taxon>Alphaproteobacteria</taxon>
        <taxon>Sphingomonadales</taxon>
        <taxon>Erythrobacteraceae</taxon>
        <taxon>Qipengyuania</taxon>
    </lineage>
</organism>
<dbReference type="Proteomes" id="UP000824281">
    <property type="component" value="Chromosome"/>
</dbReference>
<evidence type="ECO:0000313" key="3">
    <source>
        <dbReference type="EMBL" id="QZD90635.1"/>
    </source>
</evidence>
<reference evidence="3 4" key="1">
    <citation type="submission" date="2021-08" db="EMBL/GenBank/DDBJ databases">
        <title>Comparative Genomics Analysis of the Genus Qipengyuania Reveals Extensive Genetic Diversity and Metabolic Versatility, Including the Description of Fifteen Novel Species.</title>
        <authorList>
            <person name="Liu Y."/>
        </authorList>
    </citation>
    <scope>NUCLEOTIDE SEQUENCE [LARGE SCALE GENOMIC DNA]</scope>
    <source>
        <strain evidence="3 4">1NDH13</strain>
    </source>
</reference>
<evidence type="ECO:0000313" key="4">
    <source>
        <dbReference type="Proteomes" id="UP000824281"/>
    </source>
</evidence>
<dbReference type="InterPro" id="IPR021994">
    <property type="entry name" value="DUF3592"/>
</dbReference>
<dbReference type="RefSeq" id="WP_221426098.1">
    <property type="nucleotide sequence ID" value="NZ_CP081295.1"/>
</dbReference>
<keyword evidence="4" id="KW-1185">Reference proteome</keyword>
<accession>A0ABX8ZNR0</accession>
<gene>
    <name evidence="3" type="ORF">K3148_04370</name>
</gene>
<evidence type="ECO:0000256" key="1">
    <source>
        <dbReference type="SAM" id="Phobius"/>
    </source>
</evidence>
<feature type="transmembrane region" description="Helical" evidence="1">
    <location>
        <begin position="101"/>
        <end position="121"/>
    </location>
</feature>
<name>A0ABX8ZNR0_9SPHN</name>
<keyword evidence="1" id="KW-0812">Transmembrane</keyword>
<dbReference type="EMBL" id="CP081295">
    <property type="protein sequence ID" value="QZD90635.1"/>
    <property type="molecule type" value="Genomic_DNA"/>
</dbReference>
<feature type="domain" description="DUF3592" evidence="2">
    <location>
        <begin position="22"/>
        <end position="97"/>
    </location>
</feature>
<dbReference type="Pfam" id="PF12158">
    <property type="entry name" value="DUF3592"/>
    <property type="match status" value="1"/>
</dbReference>
<keyword evidence="1" id="KW-0472">Membrane</keyword>
<sequence>MSAALLFQFADISRIALLGVETEGTVVSQALRSSATTHTSNAPIVSFTDQEGREHTIEGRMGVGRRLSSARTTHATGRTVTVSYLPDQPQNAVIRGFRQHWIFLVWALVAASFVPIGLWFVRRERREMREAGW</sequence>